<gene>
    <name evidence="1" type="ORF">GMARGA_LOCUS3766</name>
</gene>
<evidence type="ECO:0000313" key="1">
    <source>
        <dbReference type="EMBL" id="CAG8534135.1"/>
    </source>
</evidence>
<dbReference type="EMBL" id="CAJVQB010001399">
    <property type="protein sequence ID" value="CAG8534135.1"/>
    <property type="molecule type" value="Genomic_DNA"/>
</dbReference>
<reference evidence="1 2" key="1">
    <citation type="submission" date="2021-06" db="EMBL/GenBank/DDBJ databases">
        <authorList>
            <person name="Kallberg Y."/>
            <person name="Tangrot J."/>
            <person name="Rosling A."/>
        </authorList>
    </citation>
    <scope>NUCLEOTIDE SEQUENCE [LARGE SCALE GENOMIC DNA]</scope>
    <source>
        <strain evidence="1 2">120-4 pot B 10/14</strain>
    </source>
</reference>
<organism evidence="1 2">
    <name type="scientific">Gigaspora margarita</name>
    <dbReference type="NCBI Taxonomy" id="4874"/>
    <lineage>
        <taxon>Eukaryota</taxon>
        <taxon>Fungi</taxon>
        <taxon>Fungi incertae sedis</taxon>
        <taxon>Mucoromycota</taxon>
        <taxon>Glomeromycotina</taxon>
        <taxon>Glomeromycetes</taxon>
        <taxon>Diversisporales</taxon>
        <taxon>Gigasporaceae</taxon>
        <taxon>Gigaspora</taxon>
    </lineage>
</organism>
<evidence type="ECO:0000313" key="2">
    <source>
        <dbReference type="Proteomes" id="UP000789901"/>
    </source>
</evidence>
<proteinExistence type="predicted"/>
<comment type="caution">
    <text evidence="1">The sequence shown here is derived from an EMBL/GenBank/DDBJ whole genome shotgun (WGS) entry which is preliminary data.</text>
</comment>
<dbReference type="Proteomes" id="UP000789901">
    <property type="component" value="Unassembled WGS sequence"/>
</dbReference>
<sequence length="75" mass="8523">MNLLMQTPAADGLQLTPFISSALSFMLQDQYDKKLRLFRRVETSFSSCSKSTKNAFEDLEQQIIKCDLNSAKSIE</sequence>
<name>A0ABN7U994_GIGMA</name>
<protein>
    <submittedName>
        <fullName evidence="1">8644_t:CDS:1</fullName>
    </submittedName>
</protein>
<keyword evidence="2" id="KW-1185">Reference proteome</keyword>
<accession>A0ABN7U994</accession>